<accession>A0ACC0M0M0</accession>
<name>A0ACC0M0M0_RHOML</name>
<gene>
    <name evidence="1" type="ORF">RHMOL_Rhmol10G0064600</name>
</gene>
<protein>
    <submittedName>
        <fullName evidence="1">Uncharacterized protein</fullName>
    </submittedName>
</protein>
<sequence>MEAEGYGGVVRNDGSVRHMLLANNGANDSSLKIRDMKAPPDAMLGTFQLTKANIESIKKWVESKWQEKHTEEKPAFHPSTFAITSAYTWVCLIKTQKLTTENVHLAFIVDCRARLEPPIPSTYFGNCITCCIIDADTNKCMEEDGVAIAAWAIAEPIGGLDDGVLKGAKELIPNYLSRLKDGDFVSSIAGSPRFELYKTDVGWGRPSKVEMVSIVKSGASYLSDSRDGNGGIEIGVVLKKHETEAFASMFASGLEYYQVREN</sequence>
<dbReference type="Proteomes" id="UP001062846">
    <property type="component" value="Chromosome 10"/>
</dbReference>
<dbReference type="EMBL" id="CM046397">
    <property type="protein sequence ID" value="KAI8534129.1"/>
    <property type="molecule type" value="Genomic_DNA"/>
</dbReference>
<keyword evidence="2" id="KW-1185">Reference proteome</keyword>
<reference evidence="1" key="1">
    <citation type="submission" date="2022-02" db="EMBL/GenBank/DDBJ databases">
        <title>Plant Genome Project.</title>
        <authorList>
            <person name="Zhang R.-G."/>
        </authorList>
    </citation>
    <scope>NUCLEOTIDE SEQUENCE</scope>
    <source>
        <strain evidence="1">AT1</strain>
    </source>
</reference>
<comment type="caution">
    <text evidence="1">The sequence shown here is derived from an EMBL/GenBank/DDBJ whole genome shotgun (WGS) entry which is preliminary data.</text>
</comment>
<organism evidence="1 2">
    <name type="scientific">Rhododendron molle</name>
    <name type="common">Chinese azalea</name>
    <name type="synonym">Azalea mollis</name>
    <dbReference type="NCBI Taxonomy" id="49168"/>
    <lineage>
        <taxon>Eukaryota</taxon>
        <taxon>Viridiplantae</taxon>
        <taxon>Streptophyta</taxon>
        <taxon>Embryophyta</taxon>
        <taxon>Tracheophyta</taxon>
        <taxon>Spermatophyta</taxon>
        <taxon>Magnoliopsida</taxon>
        <taxon>eudicotyledons</taxon>
        <taxon>Gunneridae</taxon>
        <taxon>Pentapetalae</taxon>
        <taxon>asterids</taxon>
        <taxon>Ericales</taxon>
        <taxon>Ericaceae</taxon>
        <taxon>Ericoideae</taxon>
        <taxon>Rhodoreae</taxon>
        <taxon>Rhododendron</taxon>
    </lineage>
</organism>
<evidence type="ECO:0000313" key="1">
    <source>
        <dbReference type="EMBL" id="KAI8534129.1"/>
    </source>
</evidence>
<proteinExistence type="predicted"/>
<evidence type="ECO:0000313" key="2">
    <source>
        <dbReference type="Proteomes" id="UP001062846"/>
    </source>
</evidence>